<evidence type="ECO:0000256" key="1">
    <source>
        <dbReference type="ARBA" id="ARBA00004141"/>
    </source>
</evidence>
<dbReference type="PANTHER" id="PTHR36974:SF1">
    <property type="entry name" value="DOXX FAMILY MEMBRANE PROTEIN"/>
    <property type="match status" value="1"/>
</dbReference>
<evidence type="ECO:0000256" key="4">
    <source>
        <dbReference type="ARBA" id="ARBA00023136"/>
    </source>
</evidence>
<keyword evidence="7" id="KW-1185">Reference proteome</keyword>
<sequence length="144" mass="15325">MIPFIVMVATFLVLYGAGLSGWTYMGDWHTSLQYAVSAMLLIAASAHWGKRRPDLIRMVPPSLPRPDWIVTLTGIAEMAGALLLLYPPTASIASVGLAVMLIAMFPANVRAARNAITLGGRAPTPLGLRTVLQLVFIAAILLAG</sequence>
<evidence type="ECO:0000313" key="7">
    <source>
        <dbReference type="Proteomes" id="UP000730618"/>
    </source>
</evidence>
<accession>A0ABN7TEE7</accession>
<organism evidence="6 7">
    <name type="scientific">Paenibacillus allorhizosphaerae</name>
    <dbReference type="NCBI Taxonomy" id="2849866"/>
    <lineage>
        <taxon>Bacteria</taxon>
        <taxon>Bacillati</taxon>
        <taxon>Bacillota</taxon>
        <taxon>Bacilli</taxon>
        <taxon>Bacillales</taxon>
        <taxon>Paenibacillaceae</taxon>
        <taxon>Paenibacillus</taxon>
    </lineage>
</organism>
<comment type="caution">
    <text evidence="6">The sequence shown here is derived from an EMBL/GenBank/DDBJ whole genome shotgun (WGS) entry which is preliminary data.</text>
</comment>
<feature type="transmembrane region" description="Helical" evidence="5">
    <location>
        <begin position="92"/>
        <end position="112"/>
    </location>
</feature>
<dbReference type="InterPro" id="IPR032808">
    <property type="entry name" value="DoxX"/>
</dbReference>
<dbReference type="RefSeq" id="WP_218097608.1">
    <property type="nucleotide sequence ID" value="NZ_CAJVCE010000003.1"/>
</dbReference>
<dbReference type="PANTHER" id="PTHR36974">
    <property type="entry name" value="MEMBRANE PROTEIN-RELATED"/>
    <property type="match status" value="1"/>
</dbReference>
<name>A0ABN7TEE7_9BACL</name>
<dbReference type="Proteomes" id="UP000730618">
    <property type="component" value="Unassembled WGS sequence"/>
</dbReference>
<keyword evidence="4 5" id="KW-0472">Membrane</keyword>
<comment type="subcellular location">
    <subcellularLocation>
        <location evidence="1">Membrane</location>
        <topology evidence="1">Multi-pass membrane protein</topology>
    </subcellularLocation>
</comment>
<evidence type="ECO:0008006" key="8">
    <source>
        <dbReference type="Google" id="ProtNLM"/>
    </source>
</evidence>
<evidence type="ECO:0000313" key="6">
    <source>
        <dbReference type="EMBL" id="CAG7626455.1"/>
    </source>
</evidence>
<feature type="transmembrane region" description="Helical" evidence="5">
    <location>
        <begin position="124"/>
        <end position="143"/>
    </location>
</feature>
<protein>
    <recommendedName>
        <fullName evidence="8">DoxX family protein</fullName>
    </recommendedName>
</protein>
<gene>
    <name evidence="6" type="ORF">PAECIP111802_01252</name>
</gene>
<dbReference type="Pfam" id="PF13564">
    <property type="entry name" value="DoxX_2"/>
    <property type="match status" value="1"/>
</dbReference>
<evidence type="ECO:0000256" key="2">
    <source>
        <dbReference type="ARBA" id="ARBA00022692"/>
    </source>
</evidence>
<evidence type="ECO:0000256" key="3">
    <source>
        <dbReference type="ARBA" id="ARBA00022989"/>
    </source>
</evidence>
<proteinExistence type="predicted"/>
<dbReference type="EMBL" id="CAJVCE010000003">
    <property type="protein sequence ID" value="CAG7626455.1"/>
    <property type="molecule type" value="Genomic_DNA"/>
</dbReference>
<keyword evidence="3 5" id="KW-1133">Transmembrane helix</keyword>
<evidence type="ECO:0000256" key="5">
    <source>
        <dbReference type="SAM" id="Phobius"/>
    </source>
</evidence>
<keyword evidence="2 5" id="KW-0812">Transmembrane</keyword>
<reference evidence="6 7" key="1">
    <citation type="submission" date="2021-06" db="EMBL/GenBank/DDBJ databases">
        <authorList>
            <person name="Criscuolo A."/>
        </authorList>
    </citation>
    <scope>NUCLEOTIDE SEQUENCE [LARGE SCALE GENOMIC DNA]</scope>
    <source>
        <strain evidence="7">CIP 111802</strain>
    </source>
</reference>